<name>A0A8X8KPS3_9RHOB</name>
<proteinExistence type="predicted"/>
<accession>A0A8X8KPS3</accession>
<evidence type="ECO:0000256" key="1">
    <source>
        <dbReference type="SAM" id="SignalP"/>
    </source>
</evidence>
<protein>
    <submittedName>
        <fullName evidence="2">Uncharacterized protein</fullName>
    </submittedName>
</protein>
<reference evidence="2" key="1">
    <citation type="submission" date="2020-05" db="EMBL/GenBank/DDBJ databases">
        <title>Fertoebacter nigrum gen. nov., sp. nov., a new member of the family Rhodobacteraceae.</title>
        <authorList>
            <person name="Szuroczki S."/>
            <person name="Abbaszade G."/>
            <person name="Buni D."/>
            <person name="Schumann P."/>
            <person name="Toth E."/>
        </authorList>
    </citation>
    <scope>NUCLEOTIDE SEQUENCE</scope>
    <source>
        <strain evidence="2">RG-N-1a</strain>
    </source>
</reference>
<dbReference type="EMBL" id="WHUT02000001">
    <property type="protein sequence ID" value="NUB43297.1"/>
    <property type="molecule type" value="Genomic_DNA"/>
</dbReference>
<dbReference type="AlphaFoldDB" id="A0A8X8KPS3"/>
<keyword evidence="3" id="KW-1185">Reference proteome</keyword>
<organism evidence="2 3">
    <name type="scientific">Fertoeibacter niger</name>
    <dbReference type="NCBI Taxonomy" id="2656921"/>
    <lineage>
        <taxon>Bacteria</taxon>
        <taxon>Pseudomonadati</taxon>
        <taxon>Pseudomonadota</taxon>
        <taxon>Alphaproteobacteria</taxon>
        <taxon>Rhodobacterales</taxon>
        <taxon>Paracoccaceae</taxon>
        <taxon>Fertoeibacter</taxon>
    </lineage>
</organism>
<feature type="signal peptide" evidence="1">
    <location>
        <begin position="1"/>
        <end position="19"/>
    </location>
</feature>
<keyword evidence="1" id="KW-0732">Signal</keyword>
<dbReference type="RefSeq" id="WP_152823950.1">
    <property type="nucleotide sequence ID" value="NZ_WHUT02000001.1"/>
</dbReference>
<dbReference type="Proteomes" id="UP000484076">
    <property type="component" value="Unassembled WGS sequence"/>
</dbReference>
<evidence type="ECO:0000313" key="2">
    <source>
        <dbReference type="EMBL" id="NUB43297.1"/>
    </source>
</evidence>
<gene>
    <name evidence="2" type="ORF">GEU84_002785</name>
</gene>
<feature type="chain" id="PRO_5036472621" evidence="1">
    <location>
        <begin position="20"/>
        <end position="75"/>
    </location>
</feature>
<dbReference type="PROSITE" id="PS51257">
    <property type="entry name" value="PROKAR_LIPOPROTEIN"/>
    <property type="match status" value="1"/>
</dbReference>
<sequence length="75" mass="7671">MTRARKLGWTAGVSLLALAACDGSDGIIGNPSTQFGKIFSAAFAADMNAAPVDDPLTITYRGTTGPSLTEAPLDL</sequence>
<evidence type="ECO:0000313" key="3">
    <source>
        <dbReference type="Proteomes" id="UP000484076"/>
    </source>
</evidence>
<comment type="caution">
    <text evidence="2">The sequence shown here is derived from an EMBL/GenBank/DDBJ whole genome shotgun (WGS) entry which is preliminary data.</text>
</comment>